<proteinExistence type="predicted"/>
<name>F2LVR2_HIPMA</name>
<dbReference type="AlphaFoldDB" id="F2LVR2"/>
<dbReference type="eggNOG" id="COG1334">
    <property type="taxonomic scope" value="Bacteria"/>
</dbReference>
<dbReference type="SUPFAM" id="SSF160214">
    <property type="entry name" value="FlaG-like"/>
    <property type="match status" value="1"/>
</dbReference>
<sequence length="131" mass="14749">MSTGINKITNPEVALQNKIQTQQASNQTQRAAEVQKLNLKDTQQSPNSGYKKQLSPDELKRVISKINDNVSKLNKDVRFTYNDTLKSLVVKVVDSKTGKVIREIPPQEVINLQKKLSEVVGIIFDSKEVEK</sequence>
<dbReference type="HOGENOM" id="CLU_120910_6_1_7"/>
<reference evidence="1 2" key="1">
    <citation type="journal article" date="2011" name="Stand. Genomic Sci.">
        <title>Complete genome sequence of the thermophilic sulfur-reducer Hippea maritima type strain (MH(2)).</title>
        <authorList>
            <person name="Huntemann M."/>
            <person name="Lu M."/>
            <person name="Nolan M."/>
            <person name="Lapidus A."/>
            <person name="Lucas S."/>
            <person name="Hammon N."/>
            <person name="Deshpande S."/>
            <person name="Cheng J.F."/>
            <person name="Tapia R."/>
            <person name="Han C."/>
            <person name="Goodwin L."/>
            <person name="Pitluck S."/>
            <person name="Liolios K."/>
            <person name="Pagani I."/>
            <person name="Ivanova N."/>
            <person name="Ovchinikova G."/>
            <person name="Pati A."/>
            <person name="Chen A."/>
            <person name="Palaniappan K."/>
            <person name="Land M."/>
            <person name="Hauser L."/>
            <person name="Jeffries C.D."/>
            <person name="Detter J.C."/>
            <person name="Brambilla E.M."/>
            <person name="Rohde M."/>
            <person name="Spring S."/>
            <person name="Goker M."/>
            <person name="Woyke T."/>
            <person name="Bristow J."/>
            <person name="Eisen J.A."/>
            <person name="Markowitz V."/>
            <person name="Hugenholtz P."/>
            <person name="Kyrpides N.C."/>
            <person name="Klenk H.P."/>
            <person name="Mavromatis K."/>
        </authorList>
    </citation>
    <scope>NUCLEOTIDE SEQUENCE [LARGE SCALE GENOMIC DNA]</scope>
    <source>
        <strain evidence="2">ATCC 700847 / DSM 10411 / MH2</strain>
    </source>
</reference>
<protein>
    <submittedName>
        <fullName evidence="1">Flagellar protein FlaG protein</fullName>
    </submittedName>
</protein>
<keyword evidence="1" id="KW-0966">Cell projection</keyword>
<gene>
    <name evidence="1" type="ordered locus">Hipma_0876</name>
</gene>
<keyword evidence="1" id="KW-0282">Flagellum</keyword>
<evidence type="ECO:0000313" key="2">
    <source>
        <dbReference type="Proteomes" id="UP000008139"/>
    </source>
</evidence>
<dbReference type="Proteomes" id="UP000008139">
    <property type="component" value="Chromosome"/>
</dbReference>
<dbReference type="RefSeq" id="WP_013681887.1">
    <property type="nucleotide sequence ID" value="NC_015318.1"/>
</dbReference>
<keyword evidence="1" id="KW-0969">Cilium</keyword>
<dbReference type="OrthoDB" id="5373092at2"/>
<dbReference type="InterPro" id="IPR035924">
    <property type="entry name" value="FlaG-like_sf"/>
</dbReference>
<evidence type="ECO:0000313" key="1">
    <source>
        <dbReference type="EMBL" id="AEA33846.1"/>
    </source>
</evidence>
<dbReference type="Gene3D" id="3.30.160.170">
    <property type="entry name" value="FlaG-like"/>
    <property type="match status" value="1"/>
</dbReference>
<dbReference type="Pfam" id="PF03646">
    <property type="entry name" value="FlaG"/>
    <property type="match status" value="1"/>
</dbReference>
<dbReference type="KEGG" id="hmr:Hipma_0876"/>
<dbReference type="STRING" id="760142.Hipma_0876"/>
<keyword evidence="2" id="KW-1185">Reference proteome</keyword>
<dbReference type="PANTHER" id="PTHR37166">
    <property type="entry name" value="PROTEIN FLAG"/>
    <property type="match status" value="1"/>
</dbReference>
<dbReference type="InterPro" id="IPR005186">
    <property type="entry name" value="FlaG"/>
</dbReference>
<accession>F2LVR2</accession>
<dbReference type="PANTHER" id="PTHR37166:SF1">
    <property type="entry name" value="PROTEIN FLAG"/>
    <property type="match status" value="1"/>
</dbReference>
<dbReference type="EMBL" id="CP002606">
    <property type="protein sequence ID" value="AEA33846.1"/>
    <property type="molecule type" value="Genomic_DNA"/>
</dbReference>
<reference evidence="2" key="2">
    <citation type="submission" date="2011-03" db="EMBL/GenBank/DDBJ databases">
        <title>The complete genome of Hippea maritima DSM 10411.</title>
        <authorList>
            <consortium name="US DOE Joint Genome Institute (JGI-PGF)"/>
            <person name="Lucas S."/>
            <person name="Copeland A."/>
            <person name="Lapidus A."/>
            <person name="Bruce D."/>
            <person name="Goodwin L."/>
            <person name="Pitluck S."/>
            <person name="Peters L."/>
            <person name="Kyrpides N."/>
            <person name="Mavromatis K."/>
            <person name="Pagani I."/>
            <person name="Ivanova N."/>
            <person name="Mikhailova N."/>
            <person name="Lu M."/>
            <person name="Detter J.C."/>
            <person name="Tapia R."/>
            <person name="Han C."/>
            <person name="Land M."/>
            <person name="Hauser L."/>
            <person name="Markowitz V."/>
            <person name="Cheng J.-F."/>
            <person name="Hugenholtz P."/>
            <person name="Woyke T."/>
            <person name="Wu D."/>
            <person name="Spring S."/>
            <person name="Schroeder M."/>
            <person name="Brambilla E."/>
            <person name="Klenk H.-P."/>
            <person name="Eisen J.A."/>
        </authorList>
    </citation>
    <scope>NUCLEOTIDE SEQUENCE [LARGE SCALE GENOMIC DNA]</scope>
    <source>
        <strain evidence="2">ATCC 700847 / DSM 10411 / MH2</strain>
    </source>
</reference>
<dbReference type="InParanoid" id="F2LVR2"/>
<organism evidence="1 2">
    <name type="scientific">Hippea maritima (strain ATCC 700847 / DSM 10411 / MH2)</name>
    <dbReference type="NCBI Taxonomy" id="760142"/>
    <lineage>
        <taxon>Bacteria</taxon>
        <taxon>Pseudomonadati</taxon>
        <taxon>Campylobacterota</taxon>
        <taxon>Desulfurellia</taxon>
        <taxon>Desulfurellales</taxon>
        <taxon>Hippeaceae</taxon>
        <taxon>Hippea</taxon>
    </lineage>
</organism>